<reference evidence="2 3" key="1">
    <citation type="journal article" date="2014" name="Curr. Biol.">
        <title>The genome of the clonal raider ant Cerapachys biroi.</title>
        <authorList>
            <person name="Oxley P.R."/>
            <person name="Ji L."/>
            <person name="Fetter-Pruneda I."/>
            <person name="McKenzie S.K."/>
            <person name="Li C."/>
            <person name="Hu H."/>
            <person name="Zhang G."/>
            <person name="Kronauer D.J."/>
        </authorList>
    </citation>
    <scope>NUCLEOTIDE SEQUENCE [LARGE SCALE GENOMIC DNA]</scope>
</reference>
<dbReference type="InterPro" id="IPR036397">
    <property type="entry name" value="RNaseH_sf"/>
</dbReference>
<dbReference type="OMA" id="VEFCEIM"/>
<dbReference type="AlphaFoldDB" id="A0A026W4D6"/>
<accession>A0A026W4D6</accession>
<dbReference type="Gene3D" id="3.30.420.10">
    <property type="entry name" value="Ribonuclease H-like superfamily/Ribonuclease H"/>
    <property type="match status" value="1"/>
</dbReference>
<dbReference type="PANTHER" id="PTHR47326">
    <property type="entry name" value="TRANSPOSABLE ELEMENT TC3 TRANSPOSASE-LIKE PROTEIN"/>
    <property type="match status" value="1"/>
</dbReference>
<name>A0A026W4D6_OOCBI</name>
<evidence type="ECO:0000256" key="1">
    <source>
        <dbReference type="ARBA" id="ARBA00004123"/>
    </source>
</evidence>
<dbReference type="InterPro" id="IPR009057">
    <property type="entry name" value="Homeodomain-like_sf"/>
</dbReference>
<dbReference type="GO" id="GO:0005634">
    <property type="term" value="C:nucleus"/>
    <property type="evidence" value="ECO:0007669"/>
    <property type="project" value="UniProtKB-SubCell"/>
</dbReference>
<organism evidence="2 3">
    <name type="scientific">Ooceraea biroi</name>
    <name type="common">Clonal raider ant</name>
    <name type="synonym">Cerapachys biroi</name>
    <dbReference type="NCBI Taxonomy" id="2015173"/>
    <lineage>
        <taxon>Eukaryota</taxon>
        <taxon>Metazoa</taxon>
        <taxon>Ecdysozoa</taxon>
        <taxon>Arthropoda</taxon>
        <taxon>Hexapoda</taxon>
        <taxon>Insecta</taxon>
        <taxon>Pterygota</taxon>
        <taxon>Neoptera</taxon>
        <taxon>Endopterygota</taxon>
        <taxon>Hymenoptera</taxon>
        <taxon>Apocrita</taxon>
        <taxon>Aculeata</taxon>
        <taxon>Formicoidea</taxon>
        <taxon>Formicidae</taxon>
        <taxon>Dorylinae</taxon>
        <taxon>Ooceraea</taxon>
    </lineage>
</organism>
<comment type="subcellular location">
    <subcellularLocation>
        <location evidence="1">Nucleus</location>
    </subcellularLocation>
</comment>
<sequence length="148" mass="16977">MRGVEENPISKSTVVRTIQRFEETGSVKDREKPGRPKSATNDEKTLSVLQSFVEDPHYCIPRVSQEHEIGVGSVHKILKLNKWHPYKIRLVQELSEDDFDRRVEFCEIMMQMINDDPLLLNNIIFSDEATFELNATGGAITITTLNIF</sequence>
<evidence type="ECO:0000313" key="2">
    <source>
        <dbReference type="EMBL" id="EZA50878.1"/>
    </source>
</evidence>
<gene>
    <name evidence="2" type="ORF">X777_10886</name>
</gene>
<dbReference type="EMBL" id="KK107433">
    <property type="protein sequence ID" value="EZA50878.1"/>
    <property type="molecule type" value="Genomic_DNA"/>
</dbReference>
<dbReference type="PANTHER" id="PTHR47326:SF1">
    <property type="entry name" value="HTH PSQ-TYPE DOMAIN-CONTAINING PROTEIN"/>
    <property type="match status" value="1"/>
</dbReference>
<evidence type="ECO:0000313" key="3">
    <source>
        <dbReference type="Proteomes" id="UP000053097"/>
    </source>
</evidence>
<protein>
    <recommendedName>
        <fullName evidence="4">DUF4817 domain-containing protein</fullName>
    </recommendedName>
</protein>
<dbReference type="SUPFAM" id="SSF46689">
    <property type="entry name" value="Homeodomain-like"/>
    <property type="match status" value="1"/>
</dbReference>
<dbReference type="Proteomes" id="UP000053097">
    <property type="component" value="Unassembled WGS sequence"/>
</dbReference>
<evidence type="ECO:0008006" key="4">
    <source>
        <dbReference type="Google" id="ProtNLM"/>
    </source>
</evidence>
<keyword evidence="3" id="KW-1185">Reference proteome</keyword>
<dbReference type="STRING" id="2015173.A0A026W4D6"/>
<dbReference type="GO" id="GO:0003676">
    <property type="term" value="F:nucleic acid binding"/>
    <property type="evidence" value="ECO:0007669"/>
    <property type="project" value="InterPro"/>
</dbReference>
<proteinExistence type="predicted"/>